<comment type="caution">
    <text evidence="1">The sequence shown here is derived from an EMBL/GenBank/DDBJ whole genome shotgun (WGS) entry which is preliminary data.</text>
</comment>
<sequence length="41" mass="5060">MWEELPAEMAKLPPTKHQTRWLLRGRRQPHLQPLHQHRQQV</sequence>
<gene>
    <name evidence="1" type="ORF">LITE_LOCUS36142</name>
</gene>
<keyword evidence="2" id="KW-1185">Reference proteome</keyword>
<dbReference type="Proteomes" id="UP001154282">
    <property type="component" value="Unassembled WGS sequence"/>
</dbReference>
<reference evidence="1" key="1">
    <citation type="submission" date="2022-08" db="EMBL/GenBank/DDBJ databases">
        <authorList>
            <person name="Gutierrez-Valencia J."/>
        </authorList>
    </citation>
    <scope>NUCLEOTIDE SEQUENCE</scope>
</reference>
<name>A0AAV0P0Y1_9ROSI</name>
<accession>A0AAV0P0Y1</accession>
<organism evidence="1 2">
    <name type="scientific">Linum tenue</name>
    <dbReference type="NCBI Taxonomy" id="586396"/>
    <lineage>
        <taxon>Eukaryota</taxon>
        <taxon>Viridiplantae</taxon>
        <taxon>Streptophyta</taxon>
        <taxon>Embryophyta</taxon>
        <taxon>Tracheophyta</taxon>
        <taxon>Spermatophyta</taxon>
        <taxon>Magnoliopsida</taxon>
        <taxon>eudicotyledons</taxon>
        <taxon>Gunneridae</taxon>
        <taxon>Pentapetalae</taxon>
        <taxon>rosids</taxon>
        <taxon>fabids</taxon>
        <taxon>Malpighiales</taxon>
        <taxon>Linaceae</taxon>
        <taxon>Linum</taxon>
    </lineage>
</organism>
<evidence type="ECO:0000313" key="1">
    <source>
        <dbReference type="EMBL" id="CAI0464327.1"/>
    </source>
</evidence>
<proteinExistence type="predicted"/>
<dbReference type="AlphaFoldDB" id="A0AAV0P0Y1"/>
<dbReference type="EMBL" id="CAMGYJ010000008">
    <property type="protein sequence ID" value="CAI0464327.1"/>
    <property type="molecule type" value="Genomic_DNA"/>
</dbReference>
<protein>
    <submittedName>
        <fullName evidence="1">Uncharacterized protein</fullName>
    </submittedName>
</protein>
<evidence type="ECO:0000313" key="2">
    <source>
        <dbReference type="Proteomes" id="UP001154282"/>
    </source>
</evidence>